<dbReference type="EMBL" id="CP149822">
    <property type="protein sequence ID" value="WZN40665.1"/>
    <property type="molecule type" value="Genomic_DNA"/>
</dbReference>
<dbReference type="Proteomes" id="UP001485459">
    <property type="component" value="Chromosome"/>
</dbReference>
<reference evidence="2" key="1">
    <citation type="submission" date="2024-03" db="EMBL/GenBank/DDBJ databases">
        <title>Chitinophaga horti sp. nov., isolated from garden soil.</title>
        <authorList>
            <person name="Lee D.S."/>
            <person name="Han D.M."/>
            <person name="Baek J.H."/>
            <person name="Choi D.G."/>
            <person name="Jeon J.H."/>
            <person name="Jeon C.O."/>
        </authorList>
    </citation>
    <scope>NUCLEOTIDE SEQUENCE [LARGE SCALE GENOMIC DNA]</scope>
    <source>
        <strain evidence="2">GPA1</strain>
    </source>
</reference>
<evidence type="ECO:0000313" key="2">
    <source>
        <dbReference type="Proteomes" id="UP001485459"/>
    </source>
</evidence>
<keyword evidence="2" id="KW-1185">Reference proteome</keyword>
<proteinExistence type="predicted"/>
<accession>A0ABZ2YLV1</accession>
<evidence type="ECO:0000313" key="1">
    <source>
        <dbReference type="EMBL" id="WZN40665.1"/>
    </source>
</evidence>
<organism evidence="1 2">
    <name type="scientific">Chitinophaga pollutisoli</name>
    <dbReference type="NCBI Taxonomy" id="3133966"/>
    <lineage>
        <taxon>Bacteria</taxon>
        <taxon>Pseudomonadati</taxon>
        <taxon>Bacteroidota</taxon>
        <taxon>Chitinophagia</taxon>
        <taxon>Chitinophagales</taxon>
        <taxon>Chitinophagaceae</taxon>
        <taxon>Chitinophaga</taxon>
    </lineage>
</organism>
<gene>
    <name evidence="1" type="ORF">WJU16_22130</name>
</gene>
<dbReference type="RefSeq" id="WP_341835579.1">
    <property type="nucleotide sequence ID" value="NZ_CP149822.1"/>
</dbReference>
<name>A0ABZ2YLV1_9BACT</name>
<sequence length="45" mass="5182">MVKEKEITSAAILEKVANRKLETLTETVNEHHVAITELVEYRMRG</sequence>
<protein>
    <submittedName>
        <fullName evidence="1">Uncharacterized protein</fullName>
    </submittedName>
</protein>